<organism evidence="2 3">
    <name type="scientific">Lithohypha guttulata</name>
    <dbReference type="NCBI Taxonomy" id="1690604"/>
    <lineage>
        <taxon>Eukaryota</taxon>
        <taxon>Fungi</taxon>
        <taxon>Dikarya</taxon>
        <taxon>Ascomycota</taxon>
        <taxon>Pezizomycotina</taxon>
        <taxon>Eurotiomycetes</taxon>
        <taxon>Chaetothyriomycetidae</taxon>
        <taxon>Chaetothyriales</taxon>
        <taxon>Trichomeriaceae</taxon>
        <taxon>Lithohypha</taxon>
    </lineage>
</organism>
<comment type="caution">
    <text evidence="2">The sequence shown here is derived from an EMBL/GenBank/DDBJ whole genome shotgun (WGS) entry which is preliminary data.</text>
</comment>
<feature type="region of interest" description="Disordered" evidence="1">
    <location>
        <begin position="1"/>
        <end position="37"/>
    </location>
</feature>
<gene>
    <name evidence="2" type="ORF">LTR24_007522</name>
</gene>
<dbReference type="EMBL" id="JAVRRG010000114">
    <property type="protein sequence ID" value="KAK5084162.1"/>
    <property type="molecule type" value="Genomic_DNA"/>
</dbReference>
<keyword evidence="3" id="KW-1185">Reference proteome</keyword>
<dbReference type="Proteomes" id="UP001345013">
    <property type="component" value="Unassembled WGS sequence"/>
</dbReference>
<evidence type="ECO:0000256" key="1">
    <source>
        <dbReference type="SAM" id="MobiDB-lite"/>
    </source>
</evidence>
<protein>
    <submittedName>
        <fullName evidence="2">Uncharacterized protein</fullName>
    </submittedName>
</protein>
<feature type="compositionally biased region" description="Polar residues" evidence="1">
    <location>
        <begin position="9"/>
        <end position="25"/>
    </location>
</feature>
<evidence type="ECO:0000313" key="2">
    <source>
        <dbReference type="EMBL" id="KAK5084162.1"/>
    </source>
</evidence>
<feature type="region of interest" description="Disordered" evidence="1">
    <location>
        <begin position="80"/>
        <end position="151"/>
    </location>
</feature>
<proteinExistence type="predicted"/>
<name>A0ABR0K4J6_9EURO</name>
<reference evidence="2 3" key="1">
    <citation type="submission" date="2023-08" db="EMBL/GenBank/DDBJ databases">
        <title>Black Yeasts Isolated from many extreme environments.</title>
        <authorList>
            <person name="Coleine C."/>
            <person name="Stajich J.E."/>
            <person name="Selbmann L."/>
        </authorList>
    </citation>
    <scope>NUCLEOTIDE SEQUENCE [LARGE SCALE GENOMIC DNA]</scope>
    <source>
        <strain evidence="2 3">CCFEE 5885</strain>
    </source>
</reference>
<feature type="compositionally biased region" description="Polar residues" evidence="1">
    <location>
        <begin position="131"/>
        <end position="140"/>
    </location>
</feature>
<accession>A0ABR0K4J6</accession>
<sequence>MAPPPRPASWSQVPATDLSQPQQSTRARRGDPPLSQSMERLSILSSVASDLPPATGYNERYQESTSFAYSTSSEQSGFAAFAPASNVGPPPPSGFQSQLPAGRYHRGGEVSSYQTSLPSADEVVGDPWNQGRESPSSIQLESHWITPRGDQ</sequence>
<evidence type="ECO:0000313" key="3">
    <source>
        <dbReference type="Proteomes" id="UP001345013"/>
    </source>
</evidence>